<sequence>MWQTLIVALIVAAALLHFSTKYLPAGVRRAIVRGLVRCGLDEAKMSTFFKVAPGCGSGCGSCGSCDSPPPPSATPPADGSRKRVILMQVQRQD</sequence>
<proteinExistence type="predicted"/>
<evidence type="ECO:0000313" key="2">
    <source>
        <dbReference type="Proteomes" id="UP000279594"/>
    </source>
</evidence>
<evidence type="ECO:0000313" key="1">
    <source>
        <dbReference type="EMBL" id="AYM78672.1"/>
    </source>
</evidence>
<organism evidence="1 2">
    <name type="scientific">Janthinobacterium agaricidamnosum</name>
    <dbReference type="NCBI Taxonomy" id="55508"/>
    <lineage>
        <taxon>Bacteria</taxon>
        <taxon>Pseudomonadati</taxon>
        <taxon>Pseudomonadota</taxon>
        <taxon>Betaproteobacteria</taxon>
        <taxon>Burkholderiales</taxon>
        <taxon>Oxalobacteraceae</taxon>
        <taxon>Janthinobacterium</taxon>
    </lineage>
</organism>
<reference evidence="1 2" key="1">
    <citation type="submission" date="2018-10" db="EMBL/GenBank/DDBJ databases">
        <title>Effects of UV and annual dynamics of microbial communities in freshwater RAS systems.</title>
        <authorList>
            <person name="Bekkelund A.K."/>
            <person name="Hansen B.R."/>
            <person name="Stokken H."/>
            <person name="Eriksen B.F."/>
            <person name="Kashulin N.A."/>
        </authorList>
    </citation>
    <scope>NUCLEOTIDE SEQUENCE [LARGE SCALE GENOMIC DNA]</scope>
    <source>
        <strain evidence="1 2">BHSEK</strain>
    </source>
</reference>
<dbReference type="EMBL" id="CP033019">
    <property type="protein sequence ID" value="AYM78672.1"/>
    <property type="molecule type" value="Genomic_DNA"/>
</dbReference>
<dbReference type="AlphaFoldDB" id="A0A3G2EFM3"/>
<protein>
    <submittedName>
        <fullName evidence="1">Uncharacterized protein</fullName>
    </submittedName>
</protein>
<dbReference type="Proteomes" id="UP000279594">
    <property type="component" value="Chromosome"/>
</dbReference>
<name>A0A3G2EFM3_9BURK</name>
<accession>A0A3G2EFM3</accession>
<dbReference type="RefSeq" id="WP_121670627.1">
    <property type="nucleotide sequence ID" value="NZ_CP033019.1"/>
</dbReference>
<keyword evidence="2" id="KW-1185">Reference proteome</keyword>
<gene>
    <name evidence="1" type="ORF">D9M09_24885</name>
</gene>